<comment type="caution">
    <text evidence="1">The sequence shown here is derived from an EMBL/GenBank/DDBJ whole genome shotgun (WGS) entry which is preliminary data.</text>
</comment>
<sequence>MTYPDATVSELLNGQFVPVQLDLTQVPKLADRFQVIWTPNLNVVDARERVAFHLEGWLSPGEFAAMLHLGLGHHALKSKRHEEAAAHFKTVYERYPQSEFAPEALYYLAVGNYMTSHDAQDLLRGWSDLRRRYSSSAWAMRTRVV</sequence>
<dbReference type="RefSeq" id="WP_246903186.1">
    <property type="nucleotide sequence ID" value="NZ_JALJRB010000003.1"/>
</dbReference>
<gene>
    <name evidence="1" type="ORF">MRX98_03980</name>
</gene>
<dbReference type="SUPFAM" id="SSF52833">
    <property type="entry name" value="Thioredoxin-like"/>
    <property type="match status" value="1"/>
</dbReference>
<keyword evidence="2" id="KW-1185">Reference proteome</keyword>
<accession>A0AA41R2W1</accession>
<dbReference type="InterPro" id="IPR036249">
    <property type="entry name" value="Thioredoxin-like_sf"/>
</dbReference>
<evidence type="ECO:0000313" key="1">
    <source>
        <dbReference type="EMBL" id="MCJ8499721.1"/>
    </source>
</evidence>
<dbReference type="Pfam" id="PF13432">
    <property type="entry name" value="TPR_16"/>
    <property type="match status" value="1"/>
</dbReference>
<dbReference type="EMBL" id="JALJRB010000003">
    <property type="protein sequence ID" value="MCJ8499721.1"/>
    <property type="molecule type" value="Genomic_DNA"/>
</dbReference>
<name>A0AA41R2W1_9BACT</name>
<evidence type="ECO:0008006" key="3">
    <source>
        <dbReference type="Google" id="ProtNLM"/>
    </source>
</evidence>
<protein>
    <recommendedName>
        <fullName evidence="3">Tetratricopeptide repeat-containing protein</fullName>
    </recommendedName>
</protein>
<dbReference type="AlphaFoldDB" id="A0AA41R2W1"/>
<dbReference type="Proteomes" id="UP001165427">
    <property type="component" value="Unassembled WGS sequence"/>
</dbReference>
<proteinExistence type="predicted"/>
<reference evidence="1" key="1">
    <citation type="submission" date="2022-04" db="EMBL/GenBank/DDBJ databases">
        <title>Desulfatitalea alkaliphila sp. nov., a novel anaerobic sulfate-reducing bacterium isolated from terrestrial mud volcano, Taman Peninsula, Russia.</title>
        <authorList>
            <person name="Khomyakova M.A."/>
            <person name="Merkel A.Y."/>
            <person name="Slobodkin A.I."/>
        </authorList>
    </citation>
    <scope>NUCLEOTIDE SEQUENCE</scope>
    <source>
        <strain evidence="1">M08but</strain>
    </source>
</reference>
<organism evidence="1 2">
    <name type="scientific">Desulfatitalea alkaliphila</name>
    <dbReference type="NCBI Taxonomy" id="2929485"/>
    <lineage>
        <taxon>Bacteria</taxon>
        <taxon>Pseudomonadati</taxon>
        <taxon>Thermodesulfobacteriota</taxon>
        <taxon>Desulfobacteria</taxon>
        <taxon>Desulfobacterales</taxon>
        <taxon>Desulfosarcinaceae</taxon>
        <taxon>Desulfatitalea</taxon>
    </lineage>
</organism>
<dbReference type="Gene3D" id="1.25.40.10">
    <property type="entry name" value="Tetratricopeptide repeat domain"/>
    <property type="match status" value="1"/>
</dbReference>
<dbReference type="InterPro" id="IPR011990">
    <property type="entry name" value="TPR-like_helical_dom_sf"/>
</dbReference>
<dbReference type="SUPFAM" id="SSF48452">
    <property type="entry name" value="TPR-like"/>
    <property type="match status" value="1"/>
</dbReference>
<evidence type="ECO:0000313" key="2">
    <source>
        <dbReference type="Proteomes" id="UP001165427"/>
    </source>
</evidence>